<dbReference type="AlphaFoldDB" id="A0A1M4TYN4"/>
<protein>
    <submittedName>
        <fullName evidence="2">Uncharacterized protein</fullName>
    </submittedName>
</protein>
<evidence type="ECO:0000256" key="1">
    <source>
        <dbReference type="SAM" id="Phobius"/>
    </source>
</evidence>
<proteinExistence type="predicted"/>
<evidence type="ECO:0000313" key="3">
    <source>
        <dbReference type="Proteomes" id="UP000184127"/>
    </source>
</evidence>
<keyword evidence="3" id="KW-1185">Reference proteome</keyword>
<sequence>MSFSGDTLLFFFVILTLLLDVRFELESLLFFFLILVILQEEKPRKKAKRFLWSLTGINFGNTNS</sequence>
<feature type="transmembrane region" description="Helical" evidence="1">
    <location>
        <begin position="12"/>
        <end position="38"/>
    </location>
</feature>
<name>A0A1M4TYN4_9THEO</name>
<accession>A0A1M4TYN4</accession>
<keyword evidence="1" id="KW-0812">Transmembrane</keyword>
<evidence type="ECO:0000313" key="2">
    <source>
        <dbReference type="EMBL" id="SHE49621.1"/>
    </source>
</evidence>
<reference evidence="3" key="1">
    <citation type="submission" date="2016-11" db="EMBL/GenBank/DDBJ databases">
        <authorList>
            <person name="Varghese N."/>
            <person name="Submissions S."/>
        </authorList>
    </citation>
    <scope>NUCLEOTIDE SEQUENCE [LARGE SCALE GENOMIC DNA]</scope>
    <source>
        <strain evidence="3">DSM 18761</strain>
    </source>
</reference>
<dbReference type="Proteomes" id="UP000184127">
    <property type="component" value="Unassembled WGS sequence"/>
</dbReference>
<organism evidence="2 3">
    <name type="scientific">Thermoanaerobacter uzonensis DSM 18761</name>
    <dbReference type="NCBI Taxonomy" id="1123369"/>
    <lineage>
        <taxon>Bacteria</taxon>
        <taxon>Bacillati</taxon>
        <taxon>Bacillota</taxon>
        <taxon>Clostridia</taxon>
        <taxon>Thermoanaerobacterales</taxon>
        <taxon>Thermoanaerobacteraceae</taxon>
        <taxon>Thermoanaerobacter</taxon>
    </lineage>
</organism>
<dbReference type="EMBL" id="FQUR01000007">
    <property type="protein sequence ID" value="SHE49621.1"/>
    <property type="molecule type" value="Genomic_DNA"/>
</dbReference>
<dbReference type="RefSeq" id="WP_003871626.1">
    <property type="nucleotide sequence ID" value="NZ_FQUR01000007.1"/>
</dbReference>
<gene>
    <name evidence="2" type="ORF">SAMN02745195_00540</name>
</gene>
<keyword evidence="1" id="KW-1133">Transmembrane helix</keyword>
<keyword evidence="1" id="KW-0472">Membrane</keyword>